<proteinExistence type="predicted"/>
<gene>
    <name evidence="3" type="ORF">C7Y71_001080</name>
</gene>
<evidence type="ECO:0000259" key="2">
    <source>
        <dbReference type="Pfam" id="PF01757"/>
    </source>
</evidence>
<feature type="transmembrane region" description="Helical" evidence="1">
    <location>
        <begin position="217"/>
        <end position="239"/>
    </location>
</feature>
<keyword evidence="1" id="KW-0472">Membrane</keyword>
<feature type="transmembrane region" description="Helical" evidence="1">
    <location>
        <begin position="251"/>
        <end position="269"/>
    </location>
</feature>
<keyword evidence="4" id="KW-1185">Reference proteome</keyword>
<feature type="transmembrane region" description="Helical" evidence="1">
    <location>
        <begin position="162"/>
        <end position="179"/>
    </location>
</feature>
<name>A0A5P8E455_9BACT</name>
<dbReference type="OrthoDB" id="9816048at2"/>
<keyword evidence="1" id="KW-1133">Transmembrane helix</keyword>
<dbReference type="EMBL" id="CP033459">
    <property type="protein sequence ID" value="QFQ11731.1"/>
    <property type="molecule type" value="Genomic_DNA"/>
</dbReference>
<organism evidence="3 4">
    <name type="scientific">Pseudoprevotella muciniphila</name>
    <dbReference type="NCBI Taxonomy" id="2133944"/>
    <lineage>
        <taxon>Bacteria</taxon>
        <taxon>Pseudomonadati</taxon>
        <taxon>Bacteroidota</taxon>
        <taxon>Bacteroidia</taxon>
        <taxon>Bacteroidales</taxon>
        <taxon>Prevotellaceae</taxon>
        <taxon>Pseudoprevotella</taxon>
    </lineage>
</organism>
<reference evidence="3 4" key="1">
    <citation type="submission" date="2018-11" db="EMBL/GenBank/DDBJ databases">
        <authorList>
            <person name="Na S.W."/>
            <person name="Baik M."/>
        </authorList>
    </citation>
    <scope>NUCLEOTIDE SEQUENCE [LARGE SCALE GENOMIC DNA]</scope>
    <source>
        <strain evidence="3 4">E39</strain>
    </source>
</reference>
<feature type="transmembrane region" description="Helical" evidence="1">
    <location>
        <begin position="332"/>
        <end position="349"/>
    </location>
</feature>
<feature type="transmembrane region" description="Helical" evidence="1">
    <location>
        <begin position="73"/>
        <end position="96"/>
    </location>
</feature>
<dbReference type="AlphaFoldDB" id="A0A5P8E455"/>
<protein>
    <recommendedName>
        <fullName evidence="2">Acyltransferase 3 domain-containing protein</fullName>
    </recommendedName>
</protein>
<dbReference type="Proteomes" id="UP000249375">
    <property type="component" value="Chromosome"/>
</dbReference>
<feature type="transmembrane region" description="Helical" evidence="1">
    <location>
        <begin position="131"/>
        <end position="150"/>
    </location>
</feature>
<dbReference type="KEGG" id="alq:C7Y71_001080"/>
<accession>A0A5P8E455</accession>
<dbReference type="Pfam" id="PF01757">
    <property type="entry name" value="Acyl_transf_3"/>
    <property type="match status" value="1"/>
</dbReference>
<feature type="domain" description="Acyltransferase 3" evidence="2">
    <location>
        <begin position="11"/>
        <end position="349"/>
    </location>
</feature>
<feature type="transmembrane region" description="Helical" evidence="1">
    <location>
        <begin position="289"/>
        <end position="312"/>
    </location>
</feature>
<dbReference type="InterPro" id="IPR002656">
    <property type="entry name" value="Acyl_transf_3_dom"/>
</dbReference>
<keyword evidence="1" id="KW-0812">Transmembrane</keyword>
<evidence type="ECO:0000313" key="3">
    <source>
        <dbReference type="EMBL" id="QFQ11731.1"/>
    </source>
</evidence>
<dbReference type="GO" id="GO:0016747">
    <property type="term" value="F:acyltransferase activity, transferring groups other than amino-acyl groups"/>
    <property type="evidence" value="ECO:0007669"/>
    <property type="project" value="InterPro"/>
</dbReference>
<feature type="transmembrane region" description="Helical" evidence="1">
    <location>
        <begin position="38"/>
        <end position="61"/>
    </location>
</feature>
<evidence type="ECO:0000256" key="1">
    <source>
        <dbReference type="SAM" id="Phobius"/>
    </source>
</evidence>
<feature type="transmembrane region" description="Helical" evidence="1">
    <location>
        <begin position="191"/>
        <end position="210"/>
    </location>
</feature>
<feature type="transmembrane region" description="Helical" evidence="1">
    <location>
        <begin position="370"/>
        <end position="390"/>
    </location>
</feature>
<sequence length="412" mass="46690">MGNTNKMKSNSLNMAKGLLLILFVLSECTSIPDVGGFLAMFCLPALFMAIGSAFDTALLQNKTKFIKRCFRRIYIPFVVFALIFLFLHNLLSWIGVVSHDSIYTWAKGNQNAWSIVWNMSGFDEEMCGPFWIFRALFLGSVSYLVIYSLCKKLSYFTDEKEVRWAVVTISALLLIWQVLSGVKVTGVDGGGYRELMALFFMACGALYNIYRNELRINWIWILVLMMLLVASYLLMPAQLEMQANIFETLKLLLPTIAAFLLIDTFTSLFDDESAVKQSLRHVGSRAVYVIACIVAGLKIASMLVIAFSSAAWTELEKTNVVKIGDGFSFTDILYFIFGLGFPLLVCYIFNKLDVRYHMDFAKIVEFIVSLLKFILVTLFKFVVLLFHFIVDLAKGIASVIRDFWKASNPKDD</sequence>
<evidence type="ECO:0000313" key="4">
    <source>
        <dbReference type="Proteomes" id="UP000249375"/>
    </source>
</evidence>